<dbReference type="EMBL" id="MT776526">
    <property type="protein sequence ID" value="QNT35565.1"/>
    <property type="molecule type" value="Genomic_DNA"/>
</dbReference>
<evidence type="ECO:0000256" key="2">
    <source>
        <dbReference type="ARBA" id="ARBA00022692"/>
    </source>
</evidence>
<keyword evidence="2 5" id="KW-0812">Transmembrane</keyword>
<feature type="transmembrane region" description="Helical" evidence="5">
    <location>
        <begin position="90"/>
        <end position="111"/>
    </location>
</feature>
<protein>
    <recommendedName>
        <fullName evidence="5">UPF0182 protein HCAOCCDF_00013</fullName>
    </recommendedName>
</protein>
<comment type="subcellular location">
    <subcellularLocation>
        <location evidence="5">Cell membrane</location>
        <topology evidence="5">Multi-pass membrane protein</topology>
    </subcellularLocation>
</comment>
<dbReference type="PANTHER" id="PTHR39344:SF1">
    <property type="entry name" value="UPF0182 PROTEIN SLL1060"/>
    <property type="match status" value="1"/>
</dbReference>
<evidence type="ECO:0000313" key="6">
    <source>
        <dbReference type="EMBL" id="QNT35565.1"/>
    </source>
</evidence>
<dbReference type="GO" id="GO:0005576">
    <property type="term" value="C:extracellular region"/>
    <property type="evidence" value="ECO:0007669"/>
    <property type="project" value="TreeGrafter"/>
</dbReference>
<reference evidence="6" key="1">
    <citation type="submission" date="2020-07" db="EMBL/GenBank/DDBJ databases">
        <title>Unique genomic features of the anaerobic methanotrophic archaea.</title>
        <authorList>
            <person name="Chadwick G.L."/>
            <person name="Skennerton C.T."/>
            <person name="Laso-Perez R."/>
            <person name="Leu A.O."/>
            <person name="Speth D.R."/>
            <person name="Yu H."/>
            <person name="Morgan-Lang C."/>
            <person name="Hatzenpichler R."/>
            <person name="Goudeau D."/>
            <person name="Malmstrom R."/>
            <person name="Brazelton W.J."/>
            <person name="Woyke T."/>
            <person name="Hallam S.J."/>
            <person name="Tyson G.W."/>
            <person name="Wegener G."/>
            <person name="Boetius A."/>
            <person name="Orphan V."/>
        </authorList>
    </citation>
    <scope>NUCLEOTIDE SEQUENCE</scope>
</reference>
<dbReference type="GO" id="GO:0005886">
    <property type="term" value="C:plasma membrane"/>
    <property type="evidence" value="ECO:0007669"/>
    <property type="project" value="UniProtKB-SubCell"/>
</dbReference>
<organism evidence="6">
    <name type="scientific">uncultured Methanosarcinales archaeon</name>
    <dbReference type="NCBI Taxonomy" id="183757"/>
    <lineage>
        <taxon>Archaea</taxon>
        <taxon>Methanobacteriati</taxon>
        <taxon>Methanobacteriota</taxon>
        <taxon>Stenosarchaea group</taxon>
        <taxon>Methanomicrobia</taxon>
        <taxon>Methanosarcinales</taxon>
        <taxon>environmental samples</taxon>
    </lineage>
</organism>
<gene>
    <name evidence="6" type="ORF">HCAOCCDF_00013</name>
</gene>
<feature type="transmembrane region" description="Helical" evidence="5">
    <location>
        <begin position="283"/>
        <end position="306"/>
    </location>
</feature>
<dbReference type="HAMAP" id="MF_01600">
    <property type="entry name" value="UPF0182"/>
    <property type="match status" value="1"/>
</dbReference>
<dbReference type="InterPro" id="IPR005372">
    <property type="entry name" value="UPF0182"/>
</dbReference>
<dbReference type="PANTHER" id="PTHR39344">
    <property type="entry name" value="UPF0182 PROTEIN SLL1060"/>
    <property type="match status" value="1"/>
</dbReference>
<evidence type="ECO:0000256" key="1">
    <source>
        <dbReference type="ARBA" id="ARBA00022475"/>
    </source>
</evidence>
<dbReference type="AlphaFoldDB" id="A0A7H1KNQ1"/>
<feature type="transmembrane region" description="Helical" evidence="5">
    <location>
        <begin position="202"/>
        <end position="224"/>
    </location>
</feature>
<feature type="transmembrane region" description="Helical" evidence="5">
    <location>
        <begin position="7"/>
        <end position="29"/>
    </location>
</feature>
<evidence type="ECO:0000256" key="5">
    <source>
        <dbReference type="HAMAP-Rule" id="MF_01600"/>
    </source>
</evidence>
<name>A0A7H1KNQ1_9EURY</name>
<comment type="similarity">
    <text evidence="5">Belongs to the UPF0182 family.</text>
</comment>
<keyword evidence="1 5" id="KW-1003">Cell membrane</keyword>
<evidence type="ECO:0000256" key="3">
    <source>
        <dbReference type="ARBA" id="ARBA00022989"/>
    </source>
</evidence>
<feature type="transmembrane region" description="Helical" evidence="5">
    <location>
        <begin position="131"/>
        <end position="161"/>
    </location>
</feature>
<proteinExistence type="inferred from homology"/>
<sequence length="911" mass="104256">MVRSKSWITNIAIFLILAFILSFSGIVRLVTDYWWFDALGFSKIFMVSLTAKLLLFAVSASFFLIFLLGNLWISSKAHPSRSEIPSRLKIMVALVLSFFVGLASSQKWFVVLQYLNQETFTLQDPIFQKNVAFYVFSLPLIHAVRSFLMACVVLTIIMVLMDYMQSFIIRMVKQAQVSTPAGEGPIYDVSFQSAIAGMKRNALVHIAVLGSFFFILLAANHYLARFSIMYSEKGIVVGAGYTDVAIYLPIINILMILALIVAMLFYVWIFFISGRQSQQKSSVLAYAVIFYLLASFIGPTVIPGIVQTYKVSPNEISLEEPYIENNIRFTKIAYGLADVEEKTFQAEMNLTPEVLTDSQETMDNIRILDLRPLVQTYKQMQEIRLYYDLSGIDIDRYEIDGRYTEVMLAPREMNQDQIVSKTWVNLHTVYTHGFGAVMSPVNSVTREGLPNYLIKDIPPVYTVDEPKLQIEKPQIYYGERDNDFVLVNTRTEEFDYPKGDTNEYIRYDGGGGVQLDTAMKKLLMAIRFMDIKILLSSDVTPESRIMFERDVRDRISKITPFLMLDRDPYITICDGRLVWIQDAYTVTGNFPYSEKRGSVNYIRNSVKVTVDAYDGDVTYYIADTSDPDPIIATYARIFPEQFKSFDLMPDELKKHVRYPEDLFKIQSDIYNTYHMSDVKVFYNKEDAWQIPSEVYGTSQQVLVEPYYIIMKLPGESDEEFILMSPFTPIRKDNMVAWLAARSDGDDYGKLLLYKFPKDKLVYGPLQIEAKFDQDSVISEQLTLWSTQGSRVTRGNLLVIPIEDSILYVEPLYIMAETGQLPELKRMLVSDGERVVMEEDLDSALDALFGRDGTVARPVKPTRDAEEWSTEELITEANDYYDAILDSMGKNWTAFGENFERLGEVLDLLSEG</sequence>
<feature type="transmembrane region" description="Helical" evidence="5">
    <location>
        <begin position="244"/>
        <end position="271"/>
    </location>
</feature>
<accession>A0A7H1KNQ1</accession>
<feature type="transmembrane region" description="Helical" evidence="5">
    <location>
        <begin position="49"/>
        <end position="69"/>
    </location>
</feature>
<evidence type="ECO:0000256" key="4">
    <source>
        <dbReference type="ARBA" id="ARBA00023136"/>
    </source>
</evidence>
<keyword evidence="3 5" id="KW-1133">Transmembrane helix</keyword>
<keyword evidence="4 5" id="KW-0472">Membrane</keyword>
<dbReference type="Pfam" id="PF03699">
    <property type="entry name" value="UPF0182"/>
    <property type="match status" value="1"/>
</dbReference>